<evidence type="ECO:0000313" key="3">
    <source>
        <dbReference type="Proteomes" id="UP000190797"/>
    </source>
</evidence>
<dbReference type="Proteomes" id="UP000190797">
    <property type="component" value="Chromosome"/>
</dbReference>
<sequence>MANADRRELVEDDPAFTWEPYRPSGVLRVTHTSCCGMYEFASGGGTFFVLRHVGGARYEETGRGRYPIALAAYIALVKQHHADHRGRGERPEPDTYLAREGRRG</sequence>
<gene>
    <name evidence="2" type="ORF">BKM31_18365</name>
</gene>
<dbReference type="STRING" id="1909395.BKM31_18365"/>
<proteinExistence type="predicted"/>
<protein>
    <submittedName>
        <fullName evidence="2">Uncharacterized protein</fullName>
    </submittedName>
</protein>
<evidence type="ECO:0000256" key="1">
    <source>
        <dbReference type="SAM" id="MobiDB-lite"/>
    </source>
</evidence>
<dbReference type="AlphaFoldDB" id="A0A1U9ZYZ3"/>
<keyword evidence="3" id="KW-1185">Reference proteome</keyword>
<accession>A0A1U9ZYZ3</accession>
<dbReference type="KEGG" id="noa:BKM31_18365"/>
<feature type="compositionally biased region" description="Basic and acidic residues" evidence="1">
    <location>
        <begin position="85"/>
        <end position="104"/>
    </location>
</feature>
<dbReference type="EMBL" id="CP017717">
    <property type="protein sequence ID" value="AQZ63164.1"/>
    <property type="molecule type" value="Genomic_DNA"/>
</dbReference>
<organism evidence="2 3">
    <name type="scientific">[Actinomadura] parvosata subsp. kistnae</name>
    <dbReference type="NCBI Taxonomy" id="1909395"/>
    <lineage>
        <taxon>Bacteria</taxon>
        <taxon>Bacillati</taxon>
        <taxon>Actinomycetota</taxon>
        <taxon>Actinomycetes</taxon>
        <taxon>Streptosporangiales</taxon>
        <taxon>Streptosporangiaceae</taxon>
        <taxon>Nonomuraea</taxon>
    </lineage>
</organism>
<reference evidence="3" key="1">
    <citation type="journal article" date="2017" name="Med. Chem. Commun.">
        <title>Nonomuraea sp. ATCC 55076 harbours the largest actinomycete chromosome to date and the kistamicin biosynthetic gene cluster.</title>
        <authorList>
            <person name="Nazari B."/>
            <person name="Forneris C.C."/>
            <person name="Gibson M.I."/>
            <person name="Moon K."/>
            <person name="Schramma K.R."/>
            <person name="Seyedsayamdost M.R."/>
        </authorList>
    </citation>
    <scope>NUCLEOTIDE SEQUENCE [LARGE SCALE GENOMIC DNA]</scope>
    <source>
        <strain evidence="3">ATCC 55076</strain>
    </source>
</reference>
<evidence type="ECO:0000313" key="2">
    <source>
        <dbReference type="EMBL" id="AQZ63164.1"/>
    </source>
</evidence>
<feature type="region of interest" description="Disordered" evidence="1">
    <location>
        <begin position="81"/>
        <end position="104"/>
    </location>
</feature>
<name>A0A1U9ZYZ3_9ACTN</name>